<organism evidence="2 3">
    <name type="scientific">Brassica oleracea var. oleracea</name>
    <dbReference type="NCBI Taxonomy" id="109376"/>
    <lineage>
        <taxon>Eukaryota</taxon>
        <taxon>Viridiplantae</taxon>
        <taxon>Streptophyta</taxon>
        <taxon>Embryophyta</taxon>
        <taxon>Tracheophyta</taxon>
        <taxon>Spermatophyta</taxon>
        <taxon>Magnoliopsida</taxon>
        <taxon>eudicotyledons</taxon>
        <taxon>Gunneridae</taxon>
        <taxon>Pentapetalae</taxon>
        <taxon>rosids</taxon>
        <taxon>malvids</taxon>
        <taxon>Brassicales</taxon>
        <taxon>Brassicaceae</taxon>
        <taxon>Brassiceae</taxon>
        <taxon>Brassica</taxon>
    </lineage>
</organism>
<evidence type="ECO:0000313" key="3">
    <source>
        <dbReference type="Proteomes" id="UP000032141"/>
    </source>
</evidence>
<feature type="transmembrane region" description="Helical" evidence="1">
    <location>
        <begin position="29"/>
        <end position="48"/>
    </location>
</feature>
<proteinExistence type="predicted"/>
<evidence type="ECO:0000256" key="1">
    <source>
        <dbReference type="SAM" id="Phobius"/>
    </source>
</evidence>
<accession>A0A0D3EAD7</accession>
<keyword evidence="1" id="KW-0472">Membrane</keyword>
<protein>
    <submittedName>
        <fullName evidence="2">Uncharacterized protein</fullName>
    </submittedName>
</protein>
<reference evidence="2 3" key="1">
    <citation type="journal article" date="2014" name="Genome Biol.">
        <title>Transcriptome and methylome profiling reveals relics of genome dominance in the mesopolyploid Brassica oleracea.</title>
        <authorList>
            <person name="Parkin I.A."/>
            <person name="Koh C."/>
            <person name="Tang H."/>
            <person name="Robinson S.J."/>
            <person name="Kagale S."/>
            <person name="Clarke W.E."/>
            <person name="Town C.D."/>
            <person name="Nixon J."/>
            <person name="Krishnakumar V."/>
            <person name="Bidwell S.L."/>
            <person name="Denoeud F."/>
            <person name="Belcram H."/>
            <person name="Links M.G."/>
            <person name="Just J."/>
            <person name="Clarke C."/>
            <person name="Bender T."/>
            <person name="Huebert T."/>
            <person name="Mason A.S."/>
            <person name="Pires J.C."/>
            <person name="Barker G."/>
            <person name="Moore J."/>
            <person name="Walley P.G."/>
            <person name="Manoli S."/>
            <person name="Batley J."/>
            <person name="Edwards D."/>
            <person name="Nelson M.N."/>
            <person name="Wang X."/>
            <person name="Paterson A.H."/>
            <person name="King G."/>
            <person name="Bancroft I."/>
            <person name="Chalhoub B."/>
            <person name="Sharpe A.G."/>
        </authorList>
    </citation>
    <scope>NUCLEOTIDE SEQUENCE</scope>
    <source>
        <strain evidence="2 3">cv. TO1000</strain>
    </source>
</reference>
<keyword evidence="1" id="KW-0812">Transmembrane</keyword>
<keyword evidence="1" id="KW-1133">Transmembrane helix</keyword>
<dbReference type="AlphaFoldDB" id="A0A0D3EAD7"/>
<dbReference type="Gramene" id="Bo9g108260.1">
    <property type="protein sequence ID" value="Bo9g108260.1"/>
    <property type="gene ID" value="Bo9g108260"/>
</dbReference>
<dbReference type="EnsemblPlants" id="Bo9g108260.1">
    <property type="protein sequence ID" value="Bo9g108260.1"/>
    <property type="gene ID" value="Bo9g108260"/>
</dbReference>
<keyword evidence="3" id="KW-1185">Reference proteome</keyword>
<reference evidence="2" key="2">
    <citation type="submission" date="2015-03" db="UniProtKB">
        <authorList>
            <consortium name="EnsemblPlants"/>
        </authorList>
    </citation>
    <scope>IDENTIFICATION</scope>
</reference>
<dbReference type="HOGENOM" id="CLU_1888636_0_0_1"/>
<sequence length="150" mass="16355">MTPRSREENGDVSEKSGFKLAASMMKIRLLIGLGLGISALFLVGLFFLPRSLDSHGELSVDSTVITAFSSAGHLTEAEEPEDIFQLHGELEAKSLGAPGTCVAELVFNTSLTGFVLFDLQLEAWILDGVGVEQDGREEMELVQKLEKRDR</sequence>
<name>A0A0D3EAD7_BRAOL</name>
<dbReference type="Proteomes" id="UP000032141">
    <property type="component" value="Chromosome C9"/>
</dbReference>
<evidence type="ECO:0000313" key="2">
    <source>
        <dbReference type="EnsemblPlants" id="Bo9g108260.1"/>
    </source>
</evidence>